<keyword evidence="3" id="KW-0732">Signal</keyword>
<evidence type="ECO:0000313" key="4">
    <source>
        <dbReference type="EMBL" id="CAG7889174.1"/>
    </source>
</evidence>
<keyword evidence="2" id="KW-1133">Transmembrane helix</keyword>
<gene>
    <name evidence="4" type="ORF">BRAPAZ1V2_A01P32500.2</name>
</gene>
<dbReference type="AlphaFoldDB" id="A0A8D9GZY1"/>
<feature type="transmembrane region" description="Helical" evidence="2">
    <location>
        <begin position="288"/>
        <end position="306"/>
    </location>
</feature>
<evidence type="ECO:0000256" key="1">
    <source>
        <dbReference type="SAM" id="MobiDB-lite"/>
    </source>
</evidence>
<dbReference type="EMBL" id="LS974617">
    <property type="protein sequence ID" value="CAG7889174.1"/>
    <property type="molecule type" value="Genomic_DNA"/>
</dbReference>
<proteinExistence type="predicted"/>
<organism evidence="4 5">
    <name type="scientific">Brassica campestris</name>
    <name type="common">Field mustard</name>
    <dbReference type="NCBI Taxonomy" id="3711"/>
    <lineage>
        <taxon>Eukaryota</taxon>
        <taxon>Viridiplantae</taxon>
        <taxon>Streptophyta</taxon>
        <taxon>Embryophyta</taxon>
        <taxon>Tracheophyta</taxon>
        <taxon>Spermatophyta</taxon>
        <taxon>Magnoliopsida</taxon>
        <taxon>eudicotyledons</taxon>
        <taxon>Gunneridae</taxon>
        <taxon>Pentapetalae</taxon>
        <taxon>rosids</taxon>
        <taxon>malvids</taxon>
        <taxon>Brassicales</taxon>
        <taxon>Brassicaceae</taxon>
        <taxon>Brassiceae</taxon>
        <taxon>Brassica</taxon>
    </lineage>
</organism>
<feature type="region of interest" description="Disordered" evidence="1">
    <location>
        <begin position="170"/>
        <end position="195"/>
    </location>
</feature>
<dbReference type="Proteomes" id="UP000694005">
    <property type="component" value="Chromosome A01"/>
</dbReference>
<feature type="chain" id="PRO_5034115477" evidence="3">
    <location>
        <begin position="31"/>
        <end position="459"/>
    </location>
</feature>
<evidence type="ECO:0000313" key="5">
    <source>
        <dbReference type="Proteomes" id="UP000694005"/>
    </source>
</evidence>
<feature type="compositionally biased region" description="Basic and acidic residues" evidence="1">
    <location>
        <begin position="177"/>
        <end position="188"/>
    </location>
</feature>
<name>A0A8D9GZY1_BRACM</name>
<keyword evidence="2" id="KW-0472">Membrane</keyword>
<evidence type="ECO:0000256" key="2">
    <source>
        <dbReference type="SAM" id="Phobius"/>
    </source>
</evidence>
<sequence length="459" mass="51345">MEELNLHGGSASSLWQLFFILNFGLLRVTSNPLKVYTDPSVKRPLNVSCKDAGTDPWTSVDCSYQEMNLRRRTSSTLEHLPALKSARTVHELAIGIVCLQIESLQIWFELEFAWSCEALRVANGVFSFCEILTVRHPPQEEERRRTLKSRGPPTIISIWAYVGLFSKHKRNPNRGISKTEKRHAEQRKTHQFPPSDHSLYPPHPPHFPTCVLPAGVAFHSSGFVSSDPIAFRDRVCEDVTEAYRLPPNTYADKCICIVSHAPNFRALWDSLEVIFGLYFSSEGSCKPLWYIIAMFSVSIFPLYLIAKLVNEGEVTKAETMTIGEIFDYIKKGSAKVELELPTGETTFAATAELPLLSGNVLSASSKGCGDLADERMHAPFDLTKKKVMNVILDPIEDSTESQAEKTYSLLGMCRETLAVSFQWCTYITLSLLIFTAAFDGLQSSFAGQKSVSLLTSCFF</sequence>
<dbReference type="Gramene" id="A01p32500.2_BraZ1">
    <property type="protein sequence ID" value="A01p32500.2_BraZ1.CDS"/>
    <property type="gene ID" value="A01g32500.2_BraZ1"/>
</dbReference>
<evidence type="ECO:0000256" key="3">
    <source>
        <dbReference type="SAM" id="SignalP"/>
    </source>
</evidence>
<feature type="signal peptide" evidence="3">
    <location>
        <begin position="1"/>
        <end position="30"/>
    </location>
</feature>
<protein>
    <submittedName>
        <fullName evidence="4">Uncharacterized protein</fullName>
    </submittedName>
</protein>
<keyword evidence="2" id="KW-0812">Transmembrane</keyword>
<reference evidence="4 5" key="1">
    <citation type="submission" date="2021-07" db="EMBL/GenBank/DDBJ databases">
        <authorList>
            <consortium name="Genoscope - CEA"/>
            <person name="William W."/>
        </authorList>
    </citation>
    <scope>NUCLEOTIDE SEQUENCE [LARGE SCALE GENOMIC DNA]</scope>
</reference>
<accession>A0A8D9GZY1</accession>